<evidence type="ECO:0000313" key="5">
    <source>
        <dbReference type="EMBL" id="TLX73132.1"/>
    </source>
</evidence>
<dbReference type="Gene3D" id="2.160.20.20">
    <property type="match status" value="1"/>
</dbReference>
<feature type="domain" description="Autotransporter" evidence="4">
    <location>
        <begin position="756"/>
        <end position="1024"/>
    </location>
</feature>
<dbReference type="InterPro" id="IPR005546">
    <property type="entry name" value="Autotransporte_beta"/>
</dbReference>
<dbReference type="PANTHER" id="PTHR35037">
    <property type="entry name" value="C-TERMINAL REGION OF AIDA-LIKE PROTEIN"/>
    <property type="match status" value="1"/>
</dbReference>
<gene>
    <name evidence="5" type="ORF">FAS41_21400</name>
</gene>
<protein>
    <submittedName>
        <fullName evidence="5">Autotransporter outer membrane beta-barrel domain-containing protein</fullName>
    </submittedName>
</protein>
<dbReference type="InterPro" id="IPR011050">
    <property type="entry name" value="Pectin_lyase_fold/virulence"/>
</dbReference>
<evidence type="ECO:0000256" key="2">
    <source>
        <dbReference type="SAM" id="MobiDB-lite"/>
    </source>
</evidence>
<dbReference type="InterPro" id="IPR003991">
    <property type="entry name" value="Pertactin_virulence_factor"/>
</dbReference>
<dbReference type="PROSITE" id="PS51208">
    <property type="entry name" value="AUTOTRANSPORTER"/>
    <property type="match status" value="1"/>
</dbReference>
<feature type="compositionally biased region" description="Polar residues" evidence="2">
    <location>
        <begin position="242"/>
        <end position="256"/>
    </location>
</feature>
<evidence type="ECO:0000259" key="4">
    <source>
        <dbReference type="PROSITE" id="PS51208"/>
    </source>
</evidence>
<dbReference type="Pfam" id="PF03797">
    <property type="entry name" value="Autotransporter"/>
    <property type="match status" value="1"/>
</dbReference>
<dbReference type="PANTHER" id="PTHR35037:SF7">
    <property type="entry name" value="AUTOTRANSPORTER"/>
    <property type="match status" value="1"/>
</dbReference>
<keyword evidence="6" id="KW-1185">Reference proteome</keyword>
<name>A0A5R9QT13_9PSED</name>
<dbReference type="EMBL" id="SWDV01000030">
    <property type="protein sequence ID" value="TLX73132.1"/>
    <property type="molecule type" value="Genomic_DNA"/>
</dbReference>
<reference evidence="5 6" key="1">
    <citation type="submission" date="2019-04" db="EMBL/GenBank/DDBJ databases">
        <authorList>
            <person name="Li M."/>
        </authorList>
    </citation>
    <scope>NUCLEOTIDE SEQUENCE [LARGE SCALE GENOMIC DNA]</scope>
    <source>
        <strain evidence="5 6">LAM1902</strain>
    </source>
</reference>
<dbReference type="PRINTS" id="PR01484">
    <property type="entry name" value="PRTACTNFAMLY"/>
</dbReference>
<dbReference type="Proteomes" id="UP000306635">
    <property type="component" value="Unassembled WGS sequence"/>
</dbReference>
<feature type="region of interest" description="Disordered" evidence="2">
    <location>
        <begin position="234"/>
        <end position="256"/>
    </location>
</feature>
<sequence>MNTRNLSPTSRHAPPFLPTLLAAVITSLAALPSLAEDFDTPQSFSPWENNTSELHDAHFDVNAGQAAITVNDMEFSMDGGWVHNTGSGGGLLFNLWSGKQDEVDHVEVDSAGSFGLQVNGGTVNIVDSQVSTHGDNDYGLDAQSGGQVALVRGVVATDGDNAAAVHAHNNGAAQVTGSALSTVGDHSAGVLLDNNGTLTLGDSQVSTSGDDSTAIQANNGASLQVSGATLETAGQGSHGVHISSNSAENSLKDSSVTTHGAASIGVMVNNASGSAQVQNSQIVTEGEGSHGLYTRQGTRIELSEGSQVTTRGVKADGAWTAEGGSIGITDSSLSSSGAGSAAVHAAASGTISVDGSQLSSTGSGGAGIHLDNGGTVAASASQIDSSNGSAILFSQGDQPGSQAQLDLSASRVTSDAAVVTAQTGSAGTFNATGSQLQAGNGVGYAIAEGASLQSTLTDSSLDVGDSGLLADVAGNGSLKLTSEGSDLHGDTRLQDGDQGLLDMTLHNARWQLNADSSLSNLDVDGATVAFGADGYHTLSMTGDLTGAGTFDMNTDLSSLQTDLILVGGQAYGAHTLVVADSGKEAGGDQLRVVGTQGSPGVFSLYGEHVDAGAYRYTLEQQGNDWYLVASGKNVVDPVDPTDPVDPDQPSTGPGDGGEPGTTTPDPGDGGNENGNQGGTDGGDQGGSSGGNQGGTDGGSQGGSDGGDQGSNGGGGTSQPDIISKGSNVALGMQSAAANLYYAELGTLVQRLGELRLSQDEGGVWIRGIGKRMRMGEHYGRAFEQNLDGVEIGADKAIHLDGARLYLGAMVGASESRIRFTESSRGHLDSTSVGAYATYLRDDGWYLDNVIKYSHMDGDVKVPTNLGQPVKGDYKADAYGVSVEGGKRIDLHDQWFVEPQVQLSATHFEGPRYTSSDGLKVRASDTDSLQGRLGVRGGKEIQLDRDMRLQAYATASYIDELAGNTHVRVNGEKLNNELPGSRGELGAGAALQVSRQQKVSLEVDYAKGDHLEQPWAVTLGYRYLW</sequence>
<dbReference type="InterPro" id="IPR012332">
    <property type="entry name" value="Autotransporter_pectin_lyase_C"/>
</dbReference>
<dbReference type="SMART" id="SM00869">
    <property type="entry name" value="Autotransporter"/>
    <property type="match status" value="1"/>
</dbReference>
<feature type="region of interest" description="Disordered" evidence="2">
    <location>
        <begin position="634"/>
        <end position="722"/>
    </location>
</feature>
<feature type="signal peptide" evidence="3">
    <location>
        <begin position="1"/>
        <end position="35"/>
    </location>
</feature>
<dbReference type="InterPro" id="IPR004899">
    <property type="entry name" value="Pertactin_central"/>
</dbReference>
<dbReference type="InterPro" id="IPR051551">
    <property type="entry name" value="Autotransporter_adhesion"/>
</dbReference>
<proteinExistence type="predicted"/>
<dbReference type="InterPro" id="IPR006315">
    <property type="entry name" value="OM_autotransptr_brl_dom"/>
</dbReference>
<dbReference type="GO" id="GO:0019867">
    <property type="term" value="C:outer membrane"/>
    <property type="evidence" value="ECO:0007669"/>
    <property type="project" value="InterPro"/>
</dbReference>
<dbReference type="NCBIfam" id="TIGR01414">
    <property type="entry name" value="autotrans_barl"/>
    <property type="match status" value="1"/>
</dbReference>
<feature type="chain" id="PRO_5024364278" evidence="3">
    <location>
        <begin position="36"/>
        <end position="1024"/>
    </location>
</feature>
<dbReference type="SUPFAM" id="SSF103515">
    <property type="entry name" value="Autotransporter"/>
    <property type="match status" value="1"/>
</dbReference>
<keyword evidence="1 3" id="KW-0732">Signal</keyword>
<dbReference type="RefSeq" id="WP_138525438.1">
    <property type="nucleotide sequence ID" value="NZ_JAOCBK010000020.1"/>
</dbReference>
<dbReference type="Pfam" id="PF03212">
    <property type="entry name" value="Pertactin"/>
    <property type="match status" value="1"/>
</dbReference>
<dbReference type="OrthoDB" id="6053567at2"/>
<evidence type="ECO:0000313" key="6">
    <source>
        <dbReference type="Proteomes" id="UP000306635"/>
    </source>
</evidence>
<evidence type="ECO:0000256" key="3">
    <source>
        <dbReference type="SAM" id="SignalP"/>
    </source>
</evidence>
<accession>A0A5R9QT13</accession>
<evidence type="ECO:0000256" key="1">
    <source>
        <dbReference type="ARBA" id="ARBA00022729"/>
    </source>
</evidence>
<organism evidence="5 6">
    <name type="scientific">Pseudomonas nicosulfuronedens</name>
    <dbReference type="NCBI Taxonomy" id="2571105"/>
    <lineage>
        <taxon>Bacteria</taxon>
        <taxon>Pseudomonadati</taxon>
        <taxon>Pseudomonadota</taxon>
        <taxon>Gammaproteobacteria</taxon>
        <taxon>Pseudomonadales</taxon>
        <taxon>Pseudomonadaceae</taxon>
        <taxon>Pseudomonas</taxon>
    </lineage>
</organism>
<dbReference type="SUPFAM" id="SSF51126">
    <property type="entry name" value="Pectin lyase-like"/>
    <property type="match status" value="1"/>
</dbReference>
<dbReference type="InterPro" id="IPR036709">
    <property type="entry name" value="Autotransporte_beta_dom_sf"/>
</dbReference>
<feature type="compositionally biased region" description="Gly residues" evidence="2">
    <location>
        <begin position="667"/>
        <end position="716"/>
    </location>
</feature>
<dbReference type="Gene3D" id="2.40.128.130">
    <property type="entry name" value="Autotransporter beta-domain"/>
    <property type="match status" value="1"/>
</dbReference>
<dbReference type="AlphaFoldDB" id="A0A5R9QT13"/>
<comment type="caution">
    <text evidence="5">The sequence shown here is derived from an EMBL/GenBank/DDBJ whole genome shotgun (WGS) entry which is preliminary data.</text>
</comment>